<evidence type="ECO:0000256" key="7">
    <source>
        <dbReference type="ARBA" id="ARBA00023136"/>
    </source>
</evidence>
<feature type="transmembrane region" description="Helical" evidence="8">
    <location>
        <begin position="81"/>
        <end position="100"/>
    </location>
</feature>
<protein>
    <recommendedName>
        <fullName evidence="11">DUF697 domain-containing protein</fullName>
    </recommendedName>
</protein>
<evidence type="ECO:0000313" key="9">
    <source>
        <dbReference type="EMBL" id="AFU99608.1"/>
    </source>
</evidence>
<dbReference type="Proteomes" id="UP000000466">
    <property type="component" value="Chromosome"/>
</dbReference>
<dbReference type="AlphaFoldDB" id="K4KNB2"/>
<dbReference type="InterPro" id="IPR021147">
    <property type="entry name" value="DUF697"/>
</dbReference>
<keyword evidence="6 8" id="KW-1133">Transmembrane helix</keyword>
<evidence type="ECO:0000256" key="8">
    <source>
        <dbReference type="SAM" id="Phobius"/>
    </source>
</evidence>
<keyword evidence="7 8" id="KW-0472">Membrane</keyword>
<evidence type="ECO:0000313" key="10">
    <source>
        <dbReference type="Proteomes" id="UP000000466"/>
    </source>
</evidence>
<comment type="similarity">
    <text evidence="2">Belongs to the UPF0283 family.</text>
</comment>
<dbReference type="STRING" id="1117647.M5M_12240"/>
<evidence type="ECO:0000256" key="4">
    <source>
        <dbReference type="ARBA" id="ARBA00022519"/>
    </source>
</evidence>
<dbReference type="InterPro" id="IPR006507">
    <property type="entry name" value="UPF0283"/>
</dbReference>
<dbReference type="GO" id="GO:0005886">
    <property type="term" value="C:plasma membrane"/>
    <property type="evidence" value="ECO:0007669"/>
    <property type="project" value="UniProtKB-SubCell"/>
</dbReference>
<dbReference type="Pfam" id="PF05128">
    <property type="entry name" value="DUF697"/>
    <property type="match status" value="1"/>
</dbReference>
<proteinExistence type="inferred from homology"/>
<feature type="transmembrane region" description="Helical" evidence="8">
    <location>
        <begin position="56"/>
        <end position="75"/>
    </location>
</feature>
<gene>
    <name evidence="9" type="ordered locus">M5M_12240</name>
</gene>
<name>K4KNB2_SIMAS</name>
<keyword evidence="4" id="KW-0997">Cell inner membrane</keyword>
<evidence type="ECO:0000256" key="1">
    <source>
        <dbReference type="ARBA" id="ARBA00004429"/>
    </source>
</evidence>
<dbReference type="RefSeq" id="WP_015047772.1">
    <property type="nucleotide sequence ID" value="NC_018868.3"/>
</dbReference>
<dbReference type="PANTHER" id="PTHR39342">
    <property type="entry name" value="UPF0283 MEMBRANE PROTEIN YCJF"/>
    <property type="match status" value="1"/>
</dbReference>
<keyword evidence="10" id="KW-1185">Reference proteome</keyword>
<dbReference type="PANTHER" id="PTHR39342:SF1">
    <property type="entry name" value="UPF0283 MEMBRANE PROTEIN YCJF"/>
    <property type="match status" value="1"/>
</dbReference>
<accession>K4KNB2</accession>
<dbReference type="OrthoDB" id="958025at2"/>
<keyword evidence="5 8" id="KW-0812">Transmembrane</keyword>
<organism evidence="9 10">
    <name type="scientific">Simiduia agarivorans (strain DSM 21679 / JCM 13881 / BCRC 17597 / SA1)</name>
    <dbReference type="NCBI Taxonomy" id="1117647"/>
    <lineage>
        <taxon>Bacteria</taxon>
        <taxon>Pseudomonadati</taxon>
        <taxon>Pseudomonadota</taxon>
        <taxon>Gammaproteobacteria</taxon>
        <taxon>Cellvibrionales</taxon>
        <taxon>Cellvibrionaceae</taxon>
        <taxon>Simiduia</taxon>
    </lineage>
</organism>
<dbReference type="EMBL" id="CP003746">
    <property type="protein sequence ID" value="AFU99608.1"/>
    <property type="molecule type" value="Genomic_DNA"/>
</dbReference>
<evidence type="ECO:0000256" key="5">
    <source>
        <dbReference type="ARBA" id="ARBA00022692"/>
    </source>
</evidence>
<evidence type="ECO:0000256" key="6">
    <source>
        <dbReference type="ARBA" id="ARBA00022989"/>
    </source>
</evidence>
<evidence type="ECO:0000256" key="2">
    <source>
        <dbReference type="ARBA" id="ARBA00008255"/>
    </source>
</evidence>
<evidence type="ECO:0000256" key="3">
    <source>
        <dbReference type="ARBA" id="ARBA00022475"/>
    </source>
</evidence>
<keyword evidence="3" id="KW-1003">Cell membrane</keyword>
<dbReference type="NCBIfam" id="TIGR01620">
    <property type="entry name" value="hyp_HI0043"/>
    <property type="match status" value="1"/>
</dbReference>
<dbReference type="HOGENOM" id="CLU_057693_1_0_6"/>
<reference evidence="9 10" key="1">
    <citation type="journal article" date="2013" name="Genome Announc.">
        <title>Complete genome sequence of Simiduia agarivorans SA1(T), a marine bacterium able to degrade a variety of polysaccharides.</title>
        <authorList>
            <person name="Lin S.Y."/>
            <person name="Shieh W.Y."/>
            <person name="Chen J.S."/>
            <person name="Tang S.L."/>
        </authorList>
    </citation>
    <scope>NUCLEOTIDE SEQUENCE [LARGE SCALE GENOMIC DNA]</scope>
    <source>
        <strain evidence="10">DSM 21679 / JCM 13881 / BCRC 17597 / SA1</strain>
    </source>
</reference>
<comment type="subcellular location">
    <subcellularLocation>
        <location evidence="1">Cell inner membrane</location>
        <topology evidence="1">Multi-pass membrane protein</topology>
    </subcellularLocation>
</comment>
<evidence type="ECO:0008006" key="11">
    <source>
        <dbReference type="Google" id="ProtNLM"/>
    </source>
</evidence>
<dbReference type="eggNOG" id="COG3768">
    <property type="taxonomic scope" value="Bacteria"/>
</dbReference>
<sequence>MNRPTKTQTSPWLEPISAAEQKQLAVASTEVEDIEDTPDPGWAGNRLLAYSGIAKAAAWFVGGFVGLQAAMLVVGAGQLHWSLGLGAGLLVGIPGVWLIHKLWRARRNMRRVEALEGLRIEAGQLRVGAVDGVFGPWSEQVKRLLPSSSAWFNRLAQRTGAYANDNERFDYFDQLLAAQCDQQAQAAVVRATRRTALGVAASPFLALDLVLAVAGNLSLIGQVARAYGLPPSPFLETRLLLQVYRQIATMGAIELGSEVAGQALSHEVLARLSGRVAQGFSAGLYTYRIGITAMSLCRPLAFSEQTKPRPGRLFADLFKKLEVEG</sequence>
<dbReference type="KEGG" id="saga:M5M_12240"/>